<gene>
    <name evidence="4" type="primary">LOC115752903</name>
</gene>
<dbReference type="InterPro" id="IPR046960">
    <property type="entry name" value="PPR_At4g14850-like_plant"/>
</dbReference>
<evidence type="ECO:0000256" key="2">
    <source>
        <dbReference type="PROSITE-ProRule" id="PRU00708"/>
    </source>
</evidence>
<evidence type="ECO:0000256" key="1">
    <source>
        <dbReference type="ARBA" id="ARBA00022737"/>
    </source>
</evidence>
<dbReference type="InterPro" id="IPR046848">
    <property type="entry name" value="E_motif"/>
</dbReference>
<dbReference type="NCBIfam" id="TIGR00756">
    <property type="entry name" value="PPR"/>
    <property type="match status" value="3"/>
</dbReference>
<feature type="repeat" description="PPR" evidence="2">
    <location>
        <begin position="93"/>
        <end position="127"/>
    </location>
</feature>
<feature type="repeat" description="PPR" evidence="2">
    <location>
        <begin position="194"/>
        <end position="228"/>
    </location>
</feature>
<organism evidence="3 4">
    <name type="scientific">Rhodamnia argentea</name>
    <dbReference type="NCBI Taxonomy" id="178133"/>
    <lineage>
        <taxon>Eukaryota</taxon>
        <taxon>Viridiplantae</taxon>
        <taxon>Streptophyta</taxon>
        <taxon>Embryophyta</taxon>
        <taxon>Tracheophyta</taxon>
        <taxon>Spermatophyta</taxon>
        <taxon>Magnoliopsida</taxon>
        <taxon>eudicotyledons</taxon>
        <taxon>Gunneridae</taxon>
        <taxon>Pentapetalae</taxon>
        <taxon>rosids</taxon>
        <taxon>malvids</taxon>
        <taxon>Myrtales</taxon>
        <taxon>Myrtaceae</taxon>
        <taxon>Myrtoideae</taxon>
        <taxon>Myrteae</taxon>
        <taxon>Australasian group</taxon>
        <taxon>Rhodamnia</taxon>
    </lineage>
</organism>
<dbReference type="KEGG" id="rarg:115752903"/>
<accession>A0A8B8QLN5</accession>
<sequence length="516" mass="57962">MVPLPISTTSTIFPVKILNSNSNFVSIKHKLITFLKRSSSIKHITQIHAQILVSGLLSDAFLARELIRLCSLSSSTKCLRYARLMVEHVEISTPSPWNILIRGFASNDSPREALRVYLGMRQQGIRPNEHTYPFVLKSCAALTVLRQGRQVHGEVCKFGLERNVYVQNALISFYGSCKKIWNACKVFDGMSLRSVVSWNAVLTACIENLRIADGIEYFVEMRNCGFEPDETTMVVVLSACVELGNLSLGKWVHSQVIERGMILNCQLGTALVDMYAKCGAVRCATFVFDRMGERNVWTWSAMILGLAQHGFANEALRLFSNMMESTSVRPNFVTFLGVLCACSHAGLVDEGYKFFHKMQYVHGIKPMMVHYGAMADILGRAGRLGEAYSFITRIPIETDSVVWRTLLSAYNIHDVEDKSGLGSEVLKRLLELEPRRGGNFIMVANMYAEAGMWEKAAKTRRDMKNKGVKKIAGESCLELGGSVYKFYSGNDSRDDYEDTFHMLEDLSVHMKMVNEL</sequence>
<dbReference type="Pfam" id="PF01535">
    <property type="entry name" value="PPR"/>
    <property type="match status" value="4"/>
</dbReference>
<dbReference type="PANTHER" id="PTHR47926:SF347">
    <property type="entry name" value="PENTATRICOPEPTIDE REPEAT-CONTAINING PROTEIN"/>
    <property type="match status" value="1"/>
</dbReference>
<dbReference type="FunFam" id="1.25.40.10:FF:000427">
    <property type="entry name" value="Pentatricopeptide repeat-containing protein chloroplastic"/>
    <property type="match status" value="1"/>
</dbReference>
<dbReference type="PANTHER" id="PTHR47926">
    <property type="entry name" value="PENTATRICOPEPTIDE REPEAT-CONTAINING PROTEIN"/>
    <property type="match status" value="1"/>
</dbReference>
<dbReference type="InterPro" id="IPR002885">
    <property type="entry name" value="PPR_rpt"/>
</dbReference>
<dbReference type="FunFam" id="1.25.40.10:FF:000090">
    <property type="entry name" value="Pentatricopeptide repeat-containing protein, chloroplastic"/>
    <property type="match status" value="1"/>
</dbReference>
<dbReference type="RefSeq" id="XP_030547177.1">
    <property type="nucleotide sequence ID" value="XM_030691317.2"/>
</dbReference>
<dbReference type="PROSITE" id="PS51375">
    <property type="entry name" value="PPR"/>
    <property type="match status" value="3"/>
</dbReference>
<keyword evidence="3" id="KW-1185">Reference proteome</keyword>
<proteinExistence type="predicted"/>
<name>A0A8B8QLN5_9MYRT</name>
<reference evidence="4" key="1">
    <citation type="submission" date="2025-08" db="UniProtKB">
        <authorList>
            <consortium name="RefSeq"/>
        </authorList>
    </citation>
    <scope>IDENTIFICATION</scope>
    <source>
        <tissue evidence="4">Leaf</tissue>
    </source>
</reference>
<dbReference type="OrthoDB" id="1928982at2759"/>
<dbReference type="Proteomes" id="UP000827889">
    <property type="component" value="Chromosome 8"/>
</dbReference>
<dbReference type="Pfam" id="PF20431">
    <property type="entry name" value="E_motif"/>
    <property type="match status" value="1"/>
</dbReference>
<dbReference type="Gene3D" id="1.25.40.10">
    <property type="entry name" value="Tetratricopeptide repeat domain"/>
    <property type="match status" value="4"/>
</dbReference>
<feature type="repeat" description="PPR" evidence="2">
    <location>
        <begin position="295"/>
        <end position="330"/>
    </location>
</feature>
<dbReference type="AlphaFoldDB" id="A0A8B8QLN5"/>
<evidence type="ECO:0000313" key="3">
    <source>
        <dbReference type="Proteomes" id="UP000827889"/>
    </source>
</evidence>
<dbReference type="GeneID" id="115752903"/>
<keyword evidence="1" id="KW-0677">Repeat</keyword>
<evidence type="ECO:0000313" key="4">
    <source>
        <dbReference type="RefSeq" id="XP_030547177.1"/>
    </source>
</evidence>
<dbReference type="GO" id="GO:0009451">
    <property type="term" value="P:RNA modification"/>
    <property type="evidence" value="ECO:0007669"/>
    <property type="project" value="InterPro"/>
</dbReference>
<dbReference type="InterPro" id="IPR011990">
    <property type="entry name" value="TPR-like_helical_dom_sf"/>
</dbReference>
<dbReference type="Pfam" id="PF13041">
    <property type="entry name" value="PPR_2"/>
    <property type="match status" value="2"/>
</dbReference>
<dbReference type="GO" id="GO:0003723">
    <property type="term" value="F:RNA binding"/>
    <property type="evidence" value="ECO:0007669"/>
    <property type="project" value="InterPro"/>
</dbReference>
<protein>
    <submittedName>
        <fullName evidence="4">Pentatricopeptide repeat-containing protein At2g36730</fullName>
    </submittedName>
</protein>